<keyword evidence="5 7" id="KW-0472">Membrane</keyword>
<feature type="transmembrane region" description="Helical" evidence="7">
    <location>
        <begin position="167"/>
        <end position="192"/>
    </location>
</feature>
<gene>
    <name evidence="8" type="ORF">DB88DRAFT_516865</name>
</gene>
<feature type="transmembrane region" description="Helical" evidence="7">
    <location>
        <begin position="6"/>
        <end position="26"/>
    </location>
</feature>
<dbReference type="GO" id="GO:0016020">
    <property type="term" value="C:membrane"/>
    <property type="evidence" value="ECO:0007669"/>
    <property type="project" value="UniProtKB-SubCell"/>
</dbReference>
<evidence type="ECO:0000256" key="6">
    <source>
        <dbReference type="SAM" id="MobiDB-lite"/>
    </source>
</evidence>
<proteinExistence type="inferred from homology"/>
<evidence type="ECO:0000256" key="2">
    <source>
        <dbReference type="ARBA" id="ARBA00007322"/>
    </source>
</evidence>
<dbReference type="PANTHER" id="PTHR12703:SF4">
    <property type="entry name" value="TRANSMEMBRANE PROTEIN 33"/>
    <property type="match status" value="1"/>
</dbReference>
<dbReference type="GO" id="GO:0005783">
    <property type="term" value="C:endoplasmic reticulum"/>
    <property type="evidence" value="ECO:0007669"/>
    <property type="project" value="TreeGrafter"/>
</dbReference>
<evidence type="ECO:0000256" key="7">
    <source>
        <dbReference type="SAM" id="Phobius"/>
    </source>
</evidence>
<dbReference type="Proteomes" id="UP001182556">
    <property type="component" value="Unassembled WGS sequence"/>
</dbReference>
<accession>A0AAD9FXD7</accession>
<protein>
    <submittedName>
        <fullName evidence="8">Endoplasmic reticulum protein</fullName>
    </submittedName>
</protein>
<feature type="region of interest" description="Disordered" evidence="6">
    <location>
        <begin position="245"/>
        <end position="266"/>
    </location>
</feature>
<evidence type="ECO:0000256" key="3">
    <source>
        <dbReference type="ARBA" id="ARBA00022692"/>
    </source>
</evidence>
<feature type="transmembrane region" description="Helical" evidence="7">
    <location>
        <begin position="79"/>
        <end position="105"/>
    </location>
</feature>
<feature type="transmembrane region" description="Helical" evidence="7">
    <location>
        <begin position="38"/>
        <end position="59"/>
    </location>
</feature>
<feature type="compositionally biased region" description="Low complexity" evidence="6">
    <location>
        <begin position="246"/>
        <end position="257"/>
    </location>
</feature>
<dbReference type="GO" id="GO:0071786">
    <property type="term" value="P:endoplasmic reticulum tubular network organization"/>
    <property type="evidence" value="ECO:0007669"/>
    <property type="project" value="TreeGrafter"/>
</dbReference>
<name>A0AAD9FXD7_PAPLA</name>
<dbReference type="InterPro" id="IPR051645">
    <property type="entry name" value="PER33/POM33_regulator"/>
</dbReference>
<keyword evidence="9" id="KW-1185">Reference proteome</keyword>
<dbReference type="EMBL" id="JAODAN010000001">
    <property type="protein sequence ID" value="KAK1928034.1"/>
    <property type="molecule type" value="Genomic_DNA"/>
</dbReference>
<keyword evidence="3 7" id="KW-0812">Transmembrane</keyword>
<keyword evidence="4 7" id="KW-1133">Transmembrane helix</keyword>
<dbReference type="InterPro" id="IPR005344">
    <property type="entry name" value="TMEM33/Pom33"/>
</dbReference>
<organism evidence="8 9">
    <name type="scientific">Papiliotrema laurentii</name>
    <name type="common">Cryptococcus laurentii</name>
    <dbReference type="NCBI Taxonomy" id="5418"/>
    <lineage>
        <taxon>Eukaryota</taxon>
        <taxon>Fungi</taxon>
        <taxon>Dikarya</taxon>
        <taxon>Basidiomycota</taxon>
        <taxon>Agaricomycotina</taxon>
        <taxon>Tremellomycetes</taxon>
        <taxon>Tremellales</taxon>
        <taxon>Rhynchogastremaceae</taxon>
        <taxon>Papiliotrema</taxon>
    </lineage>
</organism>
<comment type="subcellular location">
    <subcellularLocation>
        <location evidence="1">Membrane</location>
        <topology evidence="1">Multi-pass membrane protein</topology>
    </subcellularLocation>
</comment>
<evidence type="ECO:0000313" key="9">
    <source>
        <dbReference type="Proteomes" id="UP001182556"/>
    </source>
</evidence>
<dbReference type="Pfam" id="PF03661">
    <property type="entry name" value="TMEM33_Pom33"/>
    <property type="match status" value="1"/>
</dbReference>
<reference evidence="8" key="1">
    <citation type="submission" date="2023-02" db="EMBL/GenBank/DDBJ databases">
        <title>Identification and recombinant expression of a fungal hydrolase from Papiliotrema laurentii that hydrolyzes apple cutin and clears colloidal polyester polyurethane.</title>
        <authorList>
            <consortium name="DOE Joint Genome Institute"/>
            <person name="Roman V.A."/>
            <person name="Bojanowski C."/>
            <person name="Crable B.R."/>
            <person name="Wagner D.N."/>
            <person name="Hung C.S."/>
            <person name="Nadeau L.J."/>
            <person name="Schratz L."/>
            <person name="Haridas S."/>
            <person name="Pangilinan J."/>
            <person name="Lipzen A."/>
            <person name="Na H."/>
            <person name="Yan M."/>
            <person name="Ng V."/>
            <person name="Grigoriev I.V."/>
            <person name="Spatafora J.W."/>
            <person name="Barlow D."/>
            <person name="Biffinger J."/>
            <person name="Kelley-Loughnane N."/>
            <person name="Varaljay V.A."/>
            <person name="Crookes-Goodson W.J."/>
        </authorList>
    </citation>
    <scope>NUCLEOTIDE SEQUENCE</scope>
    <source>
        <strain evidence="8">5307AH</strain>
    </source>
</reference>
<evidence type="ECO:0000256" key="5">
    <source>
        <dbReference type="ARBA" id="ARBA00023136"/>
    </source>
</evidence>
<comment type="caution">
    <text evidence="8">The sequence shown here is derived from an EMBL/GenBank/DDBJ whole genome shotgun (WGS) entry which is preliminary data.</text>
</comment>
<comment type="similarity">
    <text evidence="2">Belongs to the PER33/POM33 family.</text>
</comment>
<evidence type="ECO:0000256" key="1">
    <source>
        <dbReference type="ARBA" id="ARBA00004141"/>
    </source>
</evidence>
<dbReference type="PANTHER" id="PTHR12703">
    <property type="entry name" value="TRANSMEMBRANE PROTEIN 33"/>
    <property type="match status" value="1"/>
</dbReference>
<dbReference type="GO" id="GO:0061024">
    <property type="term" value="P:membrane organization"/>
    <property type="evidence" value="ECO:0007669"/>
    <property type="project" value="TreeGrafter"/>
</dbReference>
<evidence type="ECO:0000313" key="8">
    <source>
        <dbReference type="EMBL" id="KAK1928034.1"/>
    </source>
</evidence>
<sequence length="266" mass="28876">MPGPDLHYLWALGHGIMLAGAAYTILQTALFRGAPPKIYRLSYTGALLSYAIVVVKSLGVPQASKTWARRAFADENVQYMLLALFWWISKPIGLTIIPFATFSLFHCLTFLRTNIIPKFVPPAPPAVAGQPRPPPAALQNVSNKIQLWVKGNYDSAMRFVAYTELAILARTAVGAVFFTNSFITPLFLLHFIRLRYHASPFSRQAVAQVVSRLDGFILPRGGAIANTYLTAKRIVANWGGGRLMTQQPPAGQPAAAGAGAGAGARR</sequence>
<evidence type="ECO:0000256" key="4">
    <source>
        <dbReference type="ARBA" id="ARBA00022989"/>
    </source>
</evidence>
<dbReference type="AlphaFoldDB" id="A0AAD9FXD7"/>